<evidence type="ECO:0000259" key="14">
    <source>
        <dbReference type="Pfam" id="PF01292"/>
    </source>
</evidence>
<evidence type="ECO:0000256" key="3">
    <source>
        <dbReference type="ARBA" id="ARBA00022448"/>
    </source>
</evidence>
<evidence type="ECO:0000256" key="10">
    <source>
        <dbReference type="ARBA" id="ARBA00023004"/>
    </source>
</evidence>
<comment type="subcellular location">
    <subcellularLocation>
        <location evidence="2">Cell membrane</location>
        <topology evidence="2">Multi-pass membrane protein</topology>
    </subcellularLocation>
</comment>
<proteinExistence type="inferred from homology"/>
<keyword evidence="8" id="KW-0249">Electron transport</keyword>
<dbReference type="PANTHER" id="PTHR30529:SF1">
    <property type="entry name" value="CYTOCHROME B561 HOMOLOG 2"/>
    <property type="match status" value="1"/>
</dbReference>
<evidence type="ECO:0000256" key="1">
    <source>
        <dbReference type="ARBA" id="ARBA00001970"/>
    </source>
</evidence>
<evidence type="ECO:0000313" key="16">
    <source>
        <dbReference type="Proteomes" id="UP000561459"/>
    </source>
</evidence>
<dbReference type="SUPFAM" id="SSF81342">
    <property type="entry name" value="Transmembrane di-heme cytochromes"/>
    <property type="match status" value="1"/>
</dbReference>
<evidence type="ECO:0000256" key="5">
    <source>
        <dbReference type="ARBA" id="ARBA00022617"/>
    </source>
</evidence>
<keyword evidence="11 13" id="KW-0472">Membrane</keyword>
<keyword evidence="7" id="KW-0479">Metal-binding</keyword>
<feature type="transmembrane region" description="Helical" evidence="13">
    <location>
        <begin position="150"/>
        <end position="167"/>
    </location>
</feature>
<evidence type="ECO:0000256" key="6">
    <source>
        <dbReference type="ARBA" id="ARBA00022692"/>
    </source>
</evidence>
<reference evidence="15 16" key="1">
    <citation type="submission" date="2020-08" db="EMBL/GenBank/DDBJ databases">
        <title>Genomic Encyclopedia of Type Strains, Phase IV (KMG-IV): sequencing the most valuable type-strain genomes for metagenomic binning, comparative biology and taxonomic classification.</title>
        <authorList>
            <person name="Goeker M."/>
        </authorList>
    </citation>
    <scope>NUCLEOTIDE SEQUENCE [LARGE SCALE GENOMIC DNA]</scope>
    <source>
        <strain evidence="15 16">DSM 27568</strain>
    </source>
</reference>
<dbReference type="Pfam" id="PF01292">
    <property type="entry name" value="Ni_hydr_CYTB"/>
    <property type="match status" value="1"/>
</dbReference>
<dbReference type="InterPro" id="IPR052168">
    <property type="entry name" value="Cytochrome_b561_oxidase"/>
</dbReference>
<dbReference type="PANTHER" id="PTHR30529">
    <property type="entry name" value="CYTOCHROME B561"/>
    <property type="match status" value="1"/>
</dbReference>
<evidence type="ECO:0000256" key="12">
    <source>
        <dbReference type="ARBA" id="ARBA00037975"/>
    </source>
</evidence>
<evidence type="ECO:0000313" key="15">
    <source>
        <dbReference type="EMBL" id="MBB3938621.1"/>
    </source>
</evidence>
<keyword evidence="9 13" id="KW-1133">Transmembrane helix</keyword>
<evidence type="ECO:0000256" key="13">
    <source>
        <dbReference type="SAM" id="Phobius"/>
    </source>
</evidence>
<evidence type="ECO:0000256" key="8">
    <source>
        <dbReference type="ARBA" id="ARBA00022982"/>
    </source>
</evidence>
<dbReference type="GO" id="GO:0005886">
    <property type="term" value="C:plasma membrane"/>
    <property type="evidence" value="ECO:0007669"/>
    <property type="project" value="UniProtKB-SubCell"/>
</dbReference>
<keyword evidence="3" id="KW-0813">Transport</keyword>
<name>A0A7W6C318_9SPHN</name>
<organism evidence="15 16">
    <name type="scientific">Novosphingobium fluoreni</name>
    <dbReference type="NCBI Taxonomy" id="1391222"/>
    <lineage>
        <taxon>Bacteria</taxon>
        <taxon>Pseudomonadati</taxon>
        <taxon>Pseudomonadota</taxon>
        <taxon>Alphaproteobacteria</taxon>
        <taxon>Sphingomonadales</taxon>
        <taxon>Sphingomonadaceae</taxon>
        <taxon>Novosphingobium</taxon>
    </lineage>
</organism>
<keyword evidence="6 13" id="KW-0812">Transmembrane</keyword>
<comment type="caution">
    <text evidence="15">The sequence shown here is derived from an EMBL/GenBank/DDBJ whole genome shotgun (WGS) entry which is preliminary data.</text>
</comment>
<evidence type="ECO:0000256" key="11">
    <source>
        <dbReference type="ARBA" id="ARBA00023136"/>
    </source>
</evidence>
<dbReference type="EMBL" id="JACIDY010000001">
    <property type="protein sequence ID" value="MBB3938621.1"/>
    <property type="molecule type" value="Genomic_DNA"/>
</dbReference>
<feature type="domain" description="Cytochrome b561 bacterial/Ni-hydrogenase" evidence="14">
    <location>
        <begin position="10"/>
        <end position="174"/>
    </location>
</feature>
<evidence type="ECO:0000256" key="4">
    <source>
        <dbReference type="ARBA" id="ARBA00022475"/>
    </source>
</evidence>
<accession>A0A7W6C318</accession>
<keyword evidence="5" id="KW-0349">Heme</keyword>
<evidence type="ECO:0000256" key="2">
    <source>
        <dbReference type="ARBA" id="ARBA00004651"/>
    </source>
</evidence>
<keyword evidence="4" id="KW-1003">Cell membrane</keyword>
<dbReference type="GO" id="GO:0022904">
    <property type="term" value="P:respiratory electron transport chain"/>
    <property type="evidence" value="ECO:0007669"/>
    <property type="project" value="InterPro"/>
</dbReference>
<dbReference type="Gene3D" id="1.20.950.20">
    <property type="entry name" value="Transmembrane di-heme cytochromes, Chain C"/>
    <property type="match status" value="2"/>
</dbReference>
<dbReference type="InterPro" id="IPR016174">
    <property type="entry name" value="Di-haem_cyt_TM"/>
</dbReference>
<dbReference type="GO" id="GO:0046872">
    <property type="term" value="F:metal ion binding"/>
    <property type="evidence" value="ECO:0007669"/>
    <property type="project" value="UniProtKB-KW"/>
</dbReference>
<evidence type="ECO:0000256" key="9">
    <source>
        <dbReference type="ARBA" id="ARBA00022989"/>
    </source>
</evidence>
<evidence type="ECO:0000256" key="7">
    <source>
        <dbReference type="ARBA" id="ARBA00022723"/>
    </source>
</evidence>
<keyword evidence="10" id="KW-0408">Iron</keyword>
<protein>
    <submittedName>
        <fullName evidence="15">Cytochrome b561</fullName>
    </submittedName>
</protein>
<dbReference type="GO" id="GO:0020037">
    <property type="term" value="F:heme binding"/>
    <property type="evidence" value="ECO:0007669"/>
    <property type="project" value="TreeGrafter"/>
</dbReference>
<dbReference type="RefSeq" id="WP_058736279.1">
    <property type="nucleotide sequence ID" value="NZ_JACIDY010000001.1"/>
</dbReference>
<feature type="transmembrane region" description="Helical" evidence="13">
    <location>
        <begin position="20"/>
        <end position="37"/>
    </location>
</feature>
<comment type="cofactor">
    <cofactor evidence="1">
        <name>heme b</name>
        <dbReference type="ChEBI" id="CHEBI:60344"/>
    </cofactor>
</comment>
<keyword evidence="16" id="KW-1185">Reference proteome</keyword>
<dbReference type="InterPro" id="IPR011577">
    <property type="entry name" value="Cyt_b561_bac/Ni-Hgenase"/>
</dbReference>
<sequence>MSQQPAPVQRYPLSLRILHWIRAVLILGLIALGYVMTSMPEDATITYTLLYPTHKEFGVLVFLIALVQLAIRSRSNLPALPPGLARWEVVLSKTVHHAMLVLIVVVPLMGYAMSSSFTQSDGVPFFFTELPELLPKNDKAFEVFDALHKWLAYTLLVLVVLHVAGVLKHRFFDKGGDTDVLPRML</sequence>
<gene>
    <name evidence="15" type="ORF">GGR39_000250</name>
</gene>
<dbReference type="GO" id="GO:0009055">
    <property type="term" value="F:electron transfer activity"/>
    <property type="evidence" value="ECO:0007669"/>
    <property type="project" value="InterPro"/>
</dbReference>
<comment type="similarity">
    <text evidence="12">Belongs to the cytochrome b561 family.</text>
</comment>
<dbReference type="Proteomes" id="UP000561459">
    <property type="component" value="Unassembled WGS sequence"/>
</dbReference>
<dbReference type="AlphaFoldDB" id="A0A7W6C318"/>
<feature type="transmembrane region" description="Helical" evidence="13">
    <location>
        <begin position="94"/>
        <end position="113"/>
    </location>
</feature>